<dbReference type="EC" id="3.2.2.22" evidence="3"/>
<evidence type="ECO:0000313" key="12">
    <source>
        <dbReference type="Proteomes" id="UP001162972"/>
    </source>
</evidence>
<evidence type="ECO:0000256" key="2">
    <source>
        <dbReference type="ARBA" id="ARBA00008544"/>
    </source>
</evidence>
<dbReference type="EMBL" id="JAPFFJ010000008">
    <property type="protein sequence ID" value="KAJ6420662.1"/>
    <property type="molecule type" value="Genomic_DNA"/>
</dbReference>
<evidence type="ECO:0000256" key="5">
    <source>
        <dbReference type="ARBA" id="ARBA00022801"/>
    </source>
</evidence>
<dbReference type="GO" id="GO:0030598">
    <property type="term" value="F:rRNA N-glycosylase activity"/>
    <property type="evidence" value="ECO:0007669"/>
    <property type="project" value="UniProtKB-EC"/>
</dbReference>
<dbReference type="InterPro" id="IPR016138">
    <property type="entry name" value="Ribosome_inactivat_prot_sub1"/>
</dbReference>
<dbReference type="Proteomes" id="UP001162972">
    <property type="component" value="Chromosome 17"/>
</dbReference>
<keyword evidence="5 9" id="KW-0378">Hydrolase</keyword>
<dbReference type="PRINTS" id="PR00396">
    <property type="entry name" value="SHIGARICIN"/>
</dbReference>
<dbReference type="GO" id="GO:0090729">
    <property type="term" value="F:toxin activity"/>
    <property type="evidence" value="ECO:0007669"/>
    <property type="project" value="UniProtKB-KW"/>
</dbReference>
<comment type="similarity">
    <text evidence="2">Belongs to the ribosome-inactivating protein family. Type 1 RIP subfamily.</text>
</comment>
<dbReference type="Pfam" id="PF20241">
    <property type="entry name" value="DUF6598"/>
    <property type="match status" value="1"/>
</dbReference>
<dbReference type="SUPFAM" id="SSF56371">
    <property type="entry name" value="Ribosome inactivating proteins (RIP)"/>
    <property type="match status" value="1"/>
</dbReference>
<name>A0AAD6KC52_9ROSI</name>
<keyword evidence="6 9" id="KW-0611">Plant defense</keyword>
<evidence type="ECO:0000256" key="6">
    <source>
        <dbReference type="ARBA" id="ARBA00022821"/>
    </source>
</evidence>
<evidence type="ECO:0000256" key="3">
    <source>
        <dbReference type="ARBA" id="ARBA00012001"/>
    </source>
</evidence>
<organism evidence="11 12">
    <name type="scientific">Salix udensis</name>
    <dbReference type="NCBI Taxonomy" id="889485"/>
    <lineage>
        <taxon>Eukaryota</taxon>
        <taxon>Viridiplantae</taxon>
        <taxon>Streptophyta</taxon>
        <taxon>Embryophyta</taxon>
        <taxon>Tracheophyta</taxon>
        <taxon>Spermatophyta</taxon>
        <taxon>Magnoliopsida</taxon>
        <taxon>eudicotyledons</taxon>
        <taxon>Gunneridae</taxon>
        <taxon>Pentapetalae</taxon>
        <taxon>rosids</taxon>
        <taxon>fabids</taxon>
        <taxon>Malpighiales</taxon>
        <taxon>Salicaceae</taxon>
        <taxon>Saliceae</taxon>
        <taxon>Salix</taxon>
    </lineage>
</organism>
<feature type="domain" description="DUF6598" evidence="10">
    <location>
        <begin position="285"/>
        <end position="524"/>
    </location>
</feature>
<reference evidence="11 12" key="1">
    <citation type="journal article" date="2023" name="Int. J. Mol. Sci.">
        <title>De Novo Assembly and Annotation of 11 Diverse Shrub Willow (Salix) Genomes Reveals Novel Gene Organization in Sex-Linked Regions.</title>
        <authorList>
            <person name="Hyden B."/>
            <person name="Feng K."/>
            <person name="Yates T.B."/>
            <person name="Jawdy S."/>
            <person name="Cereghino C."/>
            <person name="Smart L.B."/>
            <person name="Muchero W."/>
        </authorList>
    </citation>
    <scope>NUCLEOTIDE SEQUENCE [LARGE SCALE GENOMIC DNA]</scope>
    <source>
        <tissue evidence="11">Shoot tip</tissue>
    </source>
</reference>
<evidence type="ECO:0000256" key="7">
    <source>
        <dbReference type="ARBA" id="ARBA00023193"/>
    </source>
</evidence>
<evidence type="ECO:0000313" key="11">
    <source>
        <dbReference type="EMBL" id="KAJ6420662.1"/>
    </source>
</evidence>
<dbReference type="InterPro" id="IPR046533">
    <property type="entry name" value="DUF6598"/>
</dbReference>
<evidence type="ECO:0000259" key="10">
    <source>
        <dbReference type="Pfam" id="PF20241"/>
    </source>
</evidence>
<evidence type="ECO:0000256" key="4">
    <source>
        <dbReference type="ARBA" id="ARBA00022656"/>
    </source>
</evidence>
<dbReference type="InterPro" id="IPR036041">
    <property type="entry name" value="Ribosome-inact_prot_sf"/>
</dbReference>
<dbReference type="PANTHER" id="PTHR33453:SF9">
    <property type="entry name" value="ALBUMIN B-32"/>
    <property type="match status" value="1"/>
</dbReference>
<keyword evidence="12" id="KW-1185">Reference proteome</keyword>
<gene>
    <name evidence="11" type="ORF">OIU84_028087</name>
</gene>
<dbReference type="AlphaFoldDB" id="A0AAD6KC52"/>
<dbReference type="GO" id="GO:0006952">
    <property type="term" value="P:defense response"/>
    <property type="evidence" value="ECO:0007669"/>
    <property type="project" value="UniProtKB-KW"/>
</dbReference>
<dbReference type="InterPro" id="IPR001574">
    <property type="entry name" value="Ribosome_inactivat_prot"/>
</dbReference>
<comment type="catalytic activity">
    <reaction evidence="1 9">
        <text>Endohydrolysis of the N-glycosidic bond at one specific adenosine on the 28S rRNA.</text>
        <dbReference type="EC" id="3.2.2.22"/>
    </reaction>
</comment>
<dbReference type="GO" id="GO:0017148">
    <property type="term" value="P:negative regulation of translation"/>
    <property type="evidence" value="ECO:0007669"/>
    <property type="project" value="UniProtKB-KW"/>
</dbReference>
<dbReference type="InterPro" id="IPR017989">
    <property type="entry name" value="Ribosome_inactivat_1/2"/>
</dbReference>
<dbReference type="Gene3D" id="3.40.420.10">
    <property type="entry name" value="Ricin (A subunit), domain 1"/>
    <property type="match status" value="1"/>
</dbReference>
<sequence length="537" mass="60578">MPVEFEMEINVQTSTRGGYRDFIEKLRARLGVRSSHNRPALAVQEEPPTRFFDLVIRTNDHSVRFRFRMDNLYLIGYQMENGQWLEFDNKTGVHLIREQGPEFLGFKGGYSRLSNVAGLSMEEVRVGFYNLGYGINQLATSTTWKIRARYLIVVIMMICESTRLIPISNYMATNFDNSQGTSSDDYNNYDNRNREGQIPPWITTLVRSWDPFSAALLRADANPGESFRLRSNDVRLPPDNREIRTIPEAAAILGILLGLCFRHNGPRRFPRMTFDDGQCFLGLPLVEVFSVRIDNIDGEDPGDLYGTITVDDGLNIEYIYNRASSDPESIRPGQNASLTGPSQSILAIGNFTIKLLLTDKDTWSWDDEIVNKDISWDASEIGNVYDKPIFKELVGKNGSVTVNYAVLRNAVAARIVVTLEQGGESTPNVYGQVYAHYDNWEEDPKTTCLLFNRSSDDYVDVRRWQAIPLLRSVVAVPLDGSLIVKASLYDHDTLSGDDEIAKGAVEFPPQMSGTSSKEIQGEDGNYVTVTVYWTCEI</sequence>
<dbReference type="Pfam" id="PF00161">
    <property type="entry name" value="RIP"/>
    <property type="match status" value="1"/>
</dbReference>
<dbReference type="PANTHER" id="PTHR33453">
    <property type="match status" value="1"/>
</dbReference>
<comment type="caution">
    <text evidence="11">The sequence shown here is derived from an EMBL/GenBank/DDBJ whole genome shotgun (WGS) entry which is preliminary data.</text>
</comment>
<evidence type="ECO:0000256" key="8">
    <source>
        <dbReference type="ARBA" id="ARBA00030788"/>
    </source>
</evidence>
<evidence type="ECO:0000256" key="9">
    <source>
        <dbReference type="RuleBase" id="RU004915"/>
    </source>
</evidence>
<keyword evidence="4 9" id="KW-0800">Toxin</keyword>
<protein>
    <recommendedName>
        <fullName evidence="3">rRNA N-glycosylase</fullName>
        <ecNumber evidence="3">3.2.2.22</ecNumber>
    </recommendedName>
    <alternativeName>
        <fullName evidence="8">rRNA N-glycosidase</fullName>
    </alternativeName>
</protein>
<keyword evidence="7 9" id="KW-0652">Protein synthesis inhibitor</keyword>
<evidence type="ECO:0000256" key="1">
    <source>
        <dbReference type="ARBA" id="ARBA00000237"/>
    </source>
</evidence>
<proteinExistence type="inferred from homology"/>
<accession>A0AAD6KC52</accession>